<dbReference type="InterPro" id="IPR050793">
    <property type="entry name" value="CMP-NeuNAc_synthase"/>
</dbReference>
<dbReference type="AlphaFoldDB" id="A0A6B2H8H5"/>
<keyword evidence="1" id="KW-0548">Nucleotidyltransferase</keyword>
<dbReference type="CDD" id="cd02513">
    <property type="entry name" value="CMP-NeuAc_Synthase"/>
    <property type="match status" value="1"/>
</dbReference>
<dbReference type="GO" id="GO:0008781">
    <property type="term" value="F:N-acylneuraminate cytidylyltransferase activity"/>
    <property type="evidence" value="ECO:0007669"/>
    <property type="project" value="TreeGrafter"/>
</dbReference>
<dbReference type="Pfam" id="PF02348">
    <property type="entry name" value="CTP_transf_3"/>
    <property type="match status" value="1"/>
</dbReference>
<dbReference type="PANTHER" id="PTHR21485">
    <property type="entry name" value="HAD SUPERFAMILY MEMBERS CMAS AND KDSC"/>
    <property type="match status" value="1"/>
</dbReference>
<keyword evidence="1" id="KW-0808">Transferase</keyword>
<dbReference type="Proteomes" id="UP000478546">
    <property type="component" value="Unassembled WGS sequence"/>
</dbReference>
<dbReference type="PANTHER" id="PTHR21485:SF6">
    <property type="entry name" value="N-ACYLNEURAMINATE CYTIDYLYLTRANSFERASE-RELATED"/>
    <property type="match status" value="1"/>
</dbReference>
<sequence>MKSIAIIPARGGSKRIPRKNISNFLGKPIIAYSIELALKSGLFAEVMVSTDDEEIATIARQYGAKVPFMRSEATADDFATTAAVLEEVLNNYKTEGETFDFGCCIYPTAPLLKISTITEGFKLLTTNQFDTVFPVQKYSYPIWRSLKLQDGKAKLNWPENLNSRSQDLPSAFHDAGQFYWFRVDKFMSQKALFTENSGAVTLEELEVQDIDNLTDWKLAELKYKLIHNLA</sequence>
<reference evidence="1 2" key="1">
    <citation type="submission" date="2020-01" db="EMBL/GenBank/DDBJ databases">
        <authorList>
            <person name="Kim M.K."/>
        </authorList>
    </citation>
    <scope>NUCLEOTIDE SEQUENCE [LARGE SCALE GENOMIC DNA]</scope>
    <source>
        <strain evidence="1 2">BT213</strain>
    </source>
</reference>
<proteinExistence type="predicted"/>
<dbReference type="RefSeq" id="WP_162345572.1">
    <property type="nucleotide sequence ID" value="NZ_JAAEAA010000006.1"/>
</dbReference>
<dbReference type="NCBIfam" id="TIGR03584">
    <property type="entry name" value="PseF"/>
    <property type="match status" value="1"/>
</dbReference>
<evidence type="ECO:0000313" key="2">
    <source>
        <dbReference type="Proteomes" id="UP000478546"/>
    </source>
</evidence>
<dbReference type="InterPro" id="IPR029044">
    <property type="entry name" value="Nucleotide-diphossugar_trans"/>
</dbReference>
<dbReference type="Gene3D" id="3.90.550.10">
    <property type="entry name" value="Spore Coat Polysaccharide Biosynthesis Protein SpsA, Chain A"/>
    <property type="match status" value="1"/>
</dbReference>
<protein>
    <submittedName>
        <fullName evidence="1">Pseudaminic acid cytidylyltransferase</fullName>
        <ecNumber evidence="1">2.7.7.81</ecNumber>
    </submittedName>
</protein>
<comment type="caution">
    <text evidence="1">The sequence shown here is derived from an EMBL/GenBank/DDBJ whole genome shotgun (WGS) entry which is preliminary data.</text>
</comment>
<dbReference type="SUPFAM" id="SSF53448">
    <property type="entry name" value="Nucleotide-diphospho-sugar transferases"/>
    <property type="match status" value="1"/>
</dbReference>
<keyword evidence="2" id="KW-1185">Reference proteome</keyword>
<dbReference type="EMBL" id="JAAEAA010000006">
    <property type="protein sequence ID" value="NDK55514.1"/>
    <property type="molecule type" value="Genomic_DNA"/>
</dbReference>
<dbReference type="InterPro" id="IPR003329">
    <property type="entry name" value="Cytidylyl_trans"/>
</dbReference>
<dbReference type="InterPro" id="IPR020039">
    <property type="entry name" value="PseF"/>
</dbReference>
<name>A0A6B2H8H5_9BACT</name>
<dbReference type="EC" id="2.7.7.81" evidence="1"/>
<gene>
    <name evidence="1" type="primary">pseF</name>
    <name evidence="1" type="ORF">GWO68_06260</name>
</gene>
<organism evidence="1 2">
    <name type="scientific">Pontibacter fetidus</name>
    <dbReference type="NCBI Taxonomy" id="2700082"/>
    <lineage>
        <taxon>Bacteria</taxon>
        <taxon>Pseudomonadati</taxon>
        <taxon>Bacteroidota</taxon>
        <taxon>Cytophagia</taxon>
        <taxon>Cytophagales</taxon>
        <taxon>Hymenobacteraceae</taxon>
        <taxon>Pontibacter</taxon>
    </lineage>
</organism>
<evidence type="ECO:0000313" key="1">
    <source>
        <dbReference type="EMBL" id="NDK55514.1"/>
    </source>
</evidence>
<accession>A0A6B2H8H5</accession>